<reference evidence="4" key="1">
    <citation type="submission" date="2025-08" db="UniProtKB">
        <authorList>
            <consortium name="Ensembl"/>
        </authorList>
    </citation>
    <scope>IDENTIFICATION</scope>
</reference>
<dbReference type="PRINTS" id="PR00295">
    <property type="entry name" value="STEFINA"/>
</dbReference>
<accession>A0A8C2AAQ1</accession>
<evidence type="ECO:0008006" key="6">
    <source>
        <dbReference type="Google" id="ProtNLM"/>
    </source>
</evidence>
<dbReference type="InterPro" id="IPR001713">
    <property type="entry name" value="Prot_inh_stefin"/>
</dbReference>
<evidence type="ECO:0000256" key="3">
    <source>
        <dbReference type="ARBA" id="ARBA00022704"/>
    </source>
</evidence>
<evidence type="ECO:0000313" key="4">
    <source>
        <dbReference type="Ensembl" id="ENSCCRP00015102694.1"/>
    </source>
</evidence>
<dbReference type="Proteomes" id="UP000694700">
    <property type="component" value="Unplaced"/>
</dbReference>
<proteinExistence type="inferred from homology"/>
<dbReference type="AlphaFoldDB" id="A0A8C2AAQ1"/>
<evidence type="ECO:0000313" key="5">
    <source>
        <dbReference type="Proteomes" id="UP000694700"/>
    </source>
</evidence>
<organism evidence="4 5">
    <name type="scientific">Cyprinus carpio</name>
    <name type="common">Common carp</name>
    <dbReference type="NCBI Taxonomy" id="7962"/>
    <lineage>
        <taxon>Eukaryota</taxon>
        <taxon>Metazoa</taxon>
        <taxon>Chordata</taxon>
        <taxon>Craniata</taxon>
        <taxon>Vertebrata</taxon>
        <taxon>Euteleostomi</taxon>
        <taxon>Actinopterygii</taxon>
        <taxon>Neopterygii</taxon>
        <taxon>Teleostei</taxon>
        <taxon>Ostariophysi</taxon>
        <taxon>Cypriniformes</taxon>
        <taxon>Cyprinidae</taxon>
        <taxon>Cyprininae</taxon>
        <taxon>Cyprinus</taxon>
    </lineage>
</organism>
<keyword evidence="3" id="KW-0789">Thiol protease inhibitor</keyword>
<keyword evidence="2" id="KW-0646">Protease inhibitor</keyword>
<evidence type="ECO:0000256" key="2">
    <source>
        <dbReference type="ARBA" id="ARBA00022690"/>
    </source>
</evidence>
<dbReference type="Gene3D" id="3.10.450.10">
    <property type="match status" value="1"/>
</dbReference>
<protein>
    <recommendedName>
        <fullName evidence="6">Cystatin domain-containing protein</fullName>
    </recommendedName>
</protein>
<dbReference type="InterPro" id="IPR046350">
    <property type="entry name" value="Cystatin_sf"/>
</dbReference>
<evidence type="ECO:0000256" key="1">
    <source>
        <dbReference type="ARBA" id="ARBA00009403"/>
    </source>
</evidence>
<comment type="similarity">
    <text evidence="1">Belongs to the cystatin family.</text>
</comment>
<sequence length="106" mass="11829">MSKPGGWSPVKPVTLEVIKICLEVRPKIEEMVGTDFQIFIPVVYSSQVVEGMNYMVKVLVDVDGDGVCVHALIFQALPCYGGELSVTKIQYPKPFNDPLIHEHLQK</sequence>
<dbReference type="PANTHER" id="PTHR11414:SF21">
    <property type="entry name" value="CYSTATIN 14A, TANDEM DUPLICATE 1-RELATED"/>
    <property type="match status" value="1"/>
</dbReference>
<dbReference type="GO" id="GO:0004869">
    <property type="term" value="F:cysteine-type endopeptidase inhibitor activity"/>
    <property type="evidence" value="ECO:0007669"/>
    <property type="project" value="UniProtKB-KW"/>
</dbReference>
<name>A0A8C2AAQ1_CYPCA</name>
<dbReference type="PANTHER" id="PTHR11414">
    <property type="entry name" value="CYSTATIN FAMILY MEMBER"/>
    <property type="match status" value="1"/>
</dbReference>
<dbReference type="SUPFAM" id="SSF54403">
    <property type="entry name" value="Cystatin/monellin"/>
    <property type="match status" value="1"/>
</dbReference>
<dbReference type="GO" id="GO:0005829">
    <property type="term" value="C:cytosol"/>
    <property type="evidence" value="ECO:0007669"/>
    <property type="project" value="TreeGrafter"/>
</dbReference>
<dbReference type="Ensembl" id="ENSCCRT00015106008.1">
    <property type="protein sequence ID" value="ENSCCRP00015102694.1"/>
    <property type="gene ID" value="ENSCCRG00015041097.1"/>
</dbReference>